<protein>
    <recommendedName>
        <fullName evidence="3">Gliding motility-associated C-terminal domain-containing protein</fullName>
    </recommendedName>
</protein>
<keyword evidence="2" id="KW-1185">Reference proteome</keyword>
<gene>
    <name evidence="1" type="ORF">CW751_15130</name>
</gene>
<accession>A0A2I0QYN5</accession>
<evidence type="ECO:0000313" key="2">
    <source>
        <dbReference type="Proteomes" id="UP000236654"/>
    </source>
</evidence>
<name>A0A2I0QYN5_9FLAO</name>
<dbReference type="NCBIfam" id="TIGR04131">
    <property type="entry name" value="Bac_Flav_CTERM"/>
    <property type="match status" value="1"/>
</dbReference>
<dbReference type="EMBL" id="PJNI01000060">
    <property type="protein sequence ID" value="PKR79437.1"/>
    <property type="molecule type" value="Genomic_DNA"/>
</dbReference>
<dbReference type="Pfam" id="PF13585">
    <property type="entry name" value="CHU_C"/>
    <property type="match status" value="1"/>
</dbReference>
<dbReference type="InterPro" id="IPR026341">
    <property type="entry name" value="T9SS_type_B"/>
</dbReference>
<evidence type="ECO:0008006" key="3">
    <source>
        <dbReference type="Google" id="ProtNLM"/>
    </source>
</evidence>
<dbReference type="RefSeq" id="WP_101335849.1">
    <property type="nucleotide sequence ID" value="NZ_PJNI01000060.1"/>
</dbReference>
<comment type="caution">
    <text evidence="1">The sequence shown here is derived from an EMBL/GenBank/DDBJ whole genome shotgun (WGS) entry which is preliminary data.</text>
</comment>
<organism evidence="1 2">
    <name type="scientific">Brumimicrobium salinarum</name>
    <dbReference type="NCBI Taxonomy" id="2058658"/>
    <lineage>
        <taxon>Bacteria</taxon>
        <taxon>Pseudomonadati</taxon>
        <taxon>Bacteroidota</taxon>
        <taxon>Flavobacteriia</taxon>
        <taxon>Flavobacteriales</taxon>
        <taxon>Crocinitomicaceae</taxon>
        <taxon>Brumimicrobium</taxon>
    </lineage>
</organism>
<evidence type="ECO:0000313" key="1">
    <source>
        <dbReference type="EMBL" id="PKR79437.1"/>
    </source>
</evidence>
<proteinExistence type="predicted"/>
<reference evidence="1 2" key="1">
    <citation type="submission" date="2017-12" db="EMBL/GenBank/DDBJ databases">
        <title>The draft genome sequence of Brumimicrobium saltpan LHR20.</title>
        <authorList>
            <person name="Do Z.-J."/>
            <person name="Luo H.-R."/>
        </authorList>
    </citation>
    <scope>NUCLEOTIDE SEQUENCE [LARGE SCALE GENOMIC DNA]</scope>
    <source>
        <strain evidence="1 2">LHR20</strain>
    </source>
</reference>
<dbReference type="OrthoDB" id="9765926at2"/>
<dbReference type="AlphaFoldDB" id="A0A2I0QYN5"/>
<sequence length="200" mass="23179">MVTTSEGCQASISKSDFVEVYHNPIADFYFMPDTPNVHNPIVDFNNTSLYADEFTWYVLNDTLTEVNPRYEFPAEADHHKVMLAVATEEGCVDTTFRKIEVLDKIVFYVPNTFTPDQRGPNETFMPVFTSGYDPNDYHFSIYNRWGERIFETSVPNSSWDGVDQRNGKNVPEGTYVWKIEFKETMSTTRHVEYGHVNVLR</sequence>
<dbReference type="Proteomes" id="UP000236654">
    <property type="component" value="Unassembled WGS sequence"/>
</dbReference>